<proteinExistence type="predicted"/>
<evidence type="ECO:0000313" key="2">
    <source>
        <dbReference type="Proteomes" id="UP000268004"/>
    </source>
</evidence>
<protein>
    <submittedName>
        <fullName evidence="1">Uncharacterized protein</fullName>
    </submittedName>
</protein>
<dbReference type="InterPro" id="IPR027417">
    <property type="entry name" value="P-loop_NTPase"/>
</dbReference>
<dbReference type="RefSeq" id="WP_122336375.1">
    <property type="nucleotide sequence ID" value="NZ_RBSD01000206.1"/>
</dbReference>
<dbReference type="EMBL" id="RBSD01000206">
    <property type="protein sequence ID" value="RMR79886.1"/>
    <property type="molecule type" value="Genomic_DNA"/>
</dbReference>
<dbReference type="Proteomes" id="UP000268004">
    <property type="component" value="Unassembled WGS sequence"/>
</dbReference>
<evidence type="ECO:0000313" key="1">
    <source>
        <dbReference type="EMBL" id="RMR79886.1"/>
    </source>
</evidence>
<gene>
    <name evidence="1" type="ORF">ALP78_200012</name>
</gene>
<organism evidence="1 2">
    <name type="scientific">Pseudomonas coronafaciens pv. striafaciens</name>
    <dbReference type="NCBI Taxonomy" id="235276"/>
    <lineage>
        <taxon>Bacteria</taxon>
        <taxon>Pseudomonadati</taxon>
        <taxon>Pseudomonadota</taxon>
        <taxon>Gammaproteobacteria</taxon>
        <taxon>Pseudomonadales</taxon>
        <taxon>Pseudomonadaceae</taxon>
        <taxon>Pseudomonas</taxon>
        <taxon>Pseudomonas coronafaciens</taxon>
    </lineage>
</organism>
<dbReference type="SUPFAM" id="SSF52540">
    <property type="entry name" value="P-loop containing nucleoside triphosphate hydrolases"/>
    <property type="match status" value="1"/>
</dbReference>
<name>A0A3M4XU71_9PSED</name>
<comment type="caution">
    <text evidence="1">The sequence shown here is derived from an EMBL/GenBank/DDBJ whole genome shotgun (WGS) entry which is preliminary data.</text>
</comment>
<reference evidence="1 2" key="1">
    <citation type="submission" date="2018-08" db="EMBL/GenBank/DDBJ databases">
        <title>Recombination of ecologically and evolutionarily significant loci maintains genetic cohesion in the Pseudomonas syringae species complex.</title>
        <authorList>
            <person name="Dillon M."/>
            <person name="Thakur S."/>
            <person name="Almeida R.N.D."/>
            <person name="Weir B.S."/>
            <person name="Guttman D.S."/>
        </authorList>
    </citation>
    <scope>NUCLEOTIDE SEQUENCE [LARGE SCALE GENOMIC DNA]</scope>
    <source>
        <strain evidence="1 2">ICMP 4996</strain>
    </source>
</reference>
<accession>A0A3M4XU71</accession>
<sequence length="1691" mass="188228">MSKEKKPKRAPLQGTQLISTIATGGGGGVFQARVGALYLANMLTGVPSAFGLHGARVETLRVEARYMGAHTDDIYCQVIDIGQSRLQLIQCKRGLNATASDEDFIDGLQGAWRDYLGVEGSPFDRACDVLVLATVAPATPANQAAKRLCELSRSSLNLADFLQKLDSKLFDAQHKRTWSAFKEVSRNTLADKYSDELVFDLLLRLRVDIHDLGTESSQELSLVQALLASNQPGDSGEQVWNGLFSYVLEQGISVGTITPETWKTTAQVGIQEAVSRLTRRVGFGSIAEQFRDRARHQLSLISTKLPNGTHIPRGQCVAQVLSGFDERQLVIVTGGPGAGKSAVIAELAPLLHESGPLFFFRADELNQPSLAAVQSLSSMPDAVLSMESLLRCGTPTVVIDSLEKVLEARSPGALEELLVLVRQHKGVRLCVTTRSYALNALYSIFLAGFSYQVVDVPLLTDAEISSAVTGTALEDITARDGGVREVLRAPYYLRLAFNYTATGAILPQAAGNDLRLRLWTELIAPSRGLLAGMAERRRLAFNQVCYERTERFAQFVQAPPDAEAVAFLVQDGVLTQDAALRVAPTHDVLEDWSLFFRVDQEVRGAERAWGVLFGKLGSHAGMRRALRTWTAQRSAEGDTDAYALLEAALKLDSTIPQLWRDEVAIGLLRSERVEDLVAKLSNSVFFNSANLLQRLSHLLRIACKGPTSIDYSHLADDPANREIMLRIGMAAPVGKAWDVVIGLVAKAFPGLPSENYSWIVQLAEDATSHDESWHKPTQRVVDVFNMAEHFCLRDEEDWYREQSISKRFYALLCRCAGADSCRFTTFTEALLRRFLAGADMRDSYAEERLQFLVNFKNCREVSFFVPDLVWKVFWNLYTKSEPEVEQDFGMIGWESAMGLSQLADHEFFPPSVLQGPFRSLLLYAWPKSVRFVIDLCNHAAKAFATMRPNEISIIPLEQSPNDRPHIHDYRLWATYRSLSVTSYLLNAALMALEERLLIEAKGQPMVISEVLEIILELGESSFTTGMVAGVLMAHPQLVTEKMLSIFKCPQFFSDDIARRVHEAGALAIHGGHDGLDDSRQQERLASNRLPHRRRHLEDLVLQLQFNHPNLLEAIHRILDSHSKALNGTEAVPAGWRMALKRMDIRELKLGEVASDGKGVSLEIANLEPELQQASYKAQAGMQRMNRFGAVSAWAAAITERFSTAEPGTTDRFSSPSEPYEEFLRLCDEIEEEEVHLLTGLEDELACALVYKWPADTSQALQWARALVLKHTAVIEDNDAWLSRDHLVGEVRARAVVSLAAVAPSLPMVVEALVNIVTEPMWKIRRAAAKAISSELRSKQPMLAEVLTNGLAQYAEALDVTIQHPRRRAHDVVSEARAATAESLNTALRKLAPAQRPSPKSLAALKDWAIALDAARGEMPDTWRVKTLMTLTRLMMEHEKGPRGQRHDPDYVDFEGRWEFGDLIAVELMAQSNENSPLFDMFDHCIESAPELSERVLESILSECMKQEFANVASFWRAWDRATARVFGDDSLRTKSRRLYSRFDNILRTLLLCSTPWPKAWHDLALFRSRPHFISSCLTAVGDSRKGLEHLLQLMAGVGRKSAIPSALPQLRDALDRAPADLLDDGNSLWHAETICRIAVHDHREMLIRDINLRRATLDILDRLVDAGSSLGFQLRDYLATSPIAVCIQSSR</sequence>